<dbReference type="InterPro" id="IPR003148">
    <property type="entry name" value="RCK_N"/>
</dbReference>
<comment type="caution">
    <text evidence="5">The sequence shown here is derived from an EMBL/GenBank/DDBJ whole genome shotgun (WGS) entry which is preliminary data.</text>
</comment>
<dbReference type="PANTHER" id="PTHR43833:SF7">
    <property type="entry name" value="KTR SYSTEM POTASSIUM UPTAKE PROTEIN C"/>
    <property type="match status" value="1"/>
</dbReference>
<dbReference type="GeneID" id="69905733"/>
<dbReference type="Proteomes" id="UP000075418">
    <property type="component" value="Unassembled WGS sequence"/>
</dbReference>
<sequence length="219" mass="24130">MDKEYVVIGLGRFGGSIVRELNALDMDVMAIDSNEARVNEYSEIATHAVVADTTDEAVMKSLGIRNFDHVIVAIGENIQSSTLTTLILKELGVKKVTAKAQNDYHAKILNKIGADTVVHPERDMGRRIAHNVASASVLDYLELADEHSIVEIKASEKMAGKTIIELDIRAQFGISIIAVKRGRNILVSPDPNENIEIGDILIMIGHDNDLNRFEMKVVR</sequence>
<evidence type="ECO:0000313" key="3">
    <source>
        <dbReference type="EMBL" id="GEP81337.1"/>
    </source>
</evidence>
<dbReference type="EMBL" id="LUGM01000002">
    <property type="protein sequence ID" value="KYH14816.1"/>
    <property type="molecule type" value="Genomic_DNA"/>
</dbReference>
<dbReference type="Proteomes" id="UP000321040">
    <property type="component" value="Unassembled WGS sequence"/>
</dbReference>
<name>A0A151A642_9STAP</name>
<proteinExistence type="predicted"/>
<dbReference type="InterPro" id="IPR036721">
    <property type="entry name" value="RCK_C_sf"/>
</dbReference>
<dbReference type="Proteomes" id="UP000706163">
    <property type="component" value="Unassembled WGS sequence"/>
</dbReference>
<dbReference type="Gene3D" id="3.30.70.1450">
    <property type="entry name" value="Regulator of K+ conductance, C-terminal domain"/>
    <property type="match status" value="1"/>
</dbReference>
<dbReference type="Pfam" id="PF02254">
    <property type="entry name" value="TrkA_N"/>
    <property type="match status" value="1"/>
</dbReference>
<keyword evidence="7" id="KW-1185">Reference proteome</keyword>
<dbReference type="GO" id="GO:0006813">
    <property type="term" value="P:potassium ion transport"/>
    <property type="evidence" value="ECO:0007669"/>
    <property type="project" value="InterPro"/>
</dbReference>
<dbReference type="Gene3D" id="3.40.50.720">
    <property type="entry name" value="NAD(P)-binding Rossmann-like Domain"/>
    <property type="match status" value="1"/>
</dbReference>
<accession>A0A151A642</accession>
<dbReference type="InterPro" id="IPR050721">
    <property type="entry name" value="Trk_Ktr_HKT_K-transport"/>
</dbReference>
<reference evidence="5 6" key="1">
    <citation type="submission" date="2016-02" db="EMBL/GenBank/DDBJ databases">
        <title>Draft genome sequence of hydrocarbon degrading Staphylococcus saprophyticus Strain CNV2, isolated from crude-oil contaminated soil from Noonmati Oil Refinery, Guwahati, Assam, India.</title>
        <authorList>
            <person name="Mukherjee A."/>
            <person name="Chettri B."/>
            <person name="Langpoklakpam J."/>
            <person name="Singh A.K."/>
            <person name="Chattopadhyay D.J."/>
        </authorList>
    </citation>
    <scope>NUCLEOTIDE SEQUENCE [LARGE SCALE GENOMIC DNA]</scope>
    <source>
        <strain evidence="5 6">CNV2</strain>
    </source>
</reference>
<dbReference type="PANTHER" id="PTHR43833">
    <property type="entry name" value="POTASSIUM CHANNEL PROTEIN 2-RELATED-RELATED"/>
    <property type="match status" value="1"/>
</dbReference>
<evidence type="ECO:0000313" key="6">
    <source>
        <dbReference type="Proteomes" id="UP000075418"/>
    </source>
</evidence>
<dbReference type="SUPFAM" id="SSF116726">
    <property type="entry name" value="TrkA C-terminal domain-like"/>
    <property type="match status" value="1"/>
</dbReference>
<dbReference type="PROSITE" id="PS51202">
    <property type="entry name" value="RCK_C"/>
    <property type="match status" value="1"/>
</dbReference>
<feature type="domain" description="RCK N-terminal" evidence="1">
    <location>
        <begin position="2"/>
        <end position="118"/>
    </location>
</feature>
<feature type="domain" description="RCK C-terminal" evidence="2">
    <location>
        <begin position="135"/>
        <end position="219"/>
    </location>
</feature>
<dbReference type="RefSeq" id="WP_048794209.1">
    <property type="nucleotide sequence ID" value="NZ_BKAQ01000004.1"/>
</dbReference>
<dbReference type="EMBL" id="BKAQ01000004">
    <property type="protein sequence ID" value="GEP81337.1"/>
    <property type="molecule type" value="Genomic_DNA"/>
</dbReference>
<reference evidence="4" key="4">
    <citation type="submission" date="2021-09" db="EMBL/GenBank/DDBJ databases">
        <authorList>
            <person name="Gilroy R."/>
        </authorList>
    </citation>
    <scope>NUCLEOTIDE SEQUENCE</scope>
    <source>
        <strain evidence="4">CHK149-3286</strain>
    </source>
</reference>
<dbReference type="EMBL" id="DYVT01000010">
    <property type="protein sequence ID" value="HJF66853.1"/>
    <property type="molecule type" value="Genomic_DNA"/>
</dbReference>
<dbReference type="SUPFAM" id="SSF51735">
    <property type="entry name" value="NAD(P)-binding Rossmann-fold domains"/>
    <property type="match status" value="1"/>
</dbReference>
<dbReference type="Pfam" id="PF02080">
    <property type="entry name" value="TrkA_C"/>
    <property type="match status" value="1"/>
</dbReference>
<evidence type="ECO:0000259" key="1">
    <source>
        <dbReference type="PROSITE" id="PS51201"/>
    </source>
</evidence>
<dbReference type="OrthoDB" id="9776294at2"/>
<evidence type="ECO:0000259" key="2">
    <source>
        <dbReference type="PROSITE" id="PS51202"/>
    </source>
</evidence>
<dbReference type="PROSITE" id="PS51201">
    <property type="entry name" value="RCK_N"/>
    <property type="match status" value="1"/>
</dbReference>
<evidence type="ECO:0000313" key="5">
    <source>
        <dbReference type="EMBL" id="KYH14816.1"/>
    </source>
</evidence>
<dbReference type="KEGG" id="skl:C7J89_10290"/>
<accession>A0A2T4RAT9</accession>
<dbReference type="AlphaFoldDB" id="A0A151A642"/>
<protein>
    <submittedName>
        <fullName evidence="5">Potassium transporter Trk</fullName>
    </submittedName>
    <submittedName>
        <fullName evidence="4">TrkA family potassium uptake protein</fullName>
    </submittedName>
</protein>
<dbReference type="InterPro" id="IPR006037">
    <property type="entry name" value="RCK_C"/>
</dbReference>
<gene>
    <name evidence="5" type="ORF">A0131_08505</name>
    <name evidence="4" type="ORF">K8V85_00945</name>
    <name evidence="3" type="ORF">SKL01_05150</name>
</gene>
<dbReference type="GO" id="GO:0008324">
    <property type="term" value="F:monoatomic cation transmembrane transporter activity"/>
    <property type="evidence" value="ECO:0007669"/>
    <property type="project" value="InterPro"/>
</dbReference>
<evidence type="ECO:0000313" key="4">
    <source>
        <dbReference type="EMBL" id="HJF66853.1"/>
    </source>
</evidence>
<organism evidence="5 6">
    <name type="scientific">Staphylococcus kloosii</name>
    <dbReference type="NCBI Taxonomy" id="29384"/>
    <lineage>
        <taxon>Bacteria</taxon>
        <taxon>Bacillati</taxon>
        <taxon>Bacillota</taxon>
        <taxon>Bacilli</taxon>
        <taxon>Bacillales</taxon>
        <taxon>Staphylococcaceae</taxon>
        <taxon>Staphylococcus</taxon>
    </lineage>
</organism>
<reference evidence="3 7" key="2">
    <citation type="submission" date="2019-07" db="EMBL/GenBank/DDBJ databases">
        <title>Whole genome shotgun sequence of Staphylococcus kloosii NBRC 109624.</title>
        <authorList>
            <person name="Hosoyama A."/>
            <person name="Uohara A."/>
            <person name="Ohji S."/>
            <person name="Ichikawa N."/>
        </authorList>
    </citation>
    <scope>NUCLEOTIDE SEQUENCE [LARGE SCALE GENOMIC DNA]</scope>
    <source>
        <strain evidence="3 7">NBRC 109624</strain>
    </source>
</reference>
<dbReference type="InterPro" id="IPR036291">
    <property type="entry name" value="NAD(P)-bd_dom_sf"/>
</dbReference>
<reference evidence="4" key="3">
    <citation type="journal article" date="2021" name="PeerJ">
        <title>Extensive microbial diversity within the chicken gut microbiome revealed by metagenomics and culture.</title>
        <authorList>
            <person name="Gilroy R."/>
            <person name="Ravi A."/>
            <person name="Getino M."/>
            <person name="Pursley I."/>
            <person name="Horton D.L."/>
            <person name="Alikhan N.F."/>
            <person name="Baker D."/>
            <person name="Gharbi K."/>
            <person name="Hall N."/>
            <person name="Watson M."/>
            <person name="Adriaenssens E.M."/>
            <person name="Foster-Nyarko E."/>
            <person name="Jarju S."/>
            <person name="Secka A."/>
            <person name="Antonio M."/>
            <person name="Oren A."/>
            <person name="Chaudhuri R.R."/>
            <person name="La Ragione R."/>
            <person name="Hildebrand F."/>
            <person name="Pallen M.J."/>
        </authorList>
    </citation>
    <scope>NUCLEOTIDE SEQUENCE</scope>
    <source>
        <strain evidence="4">CHK149-3286</strain>
    </source>
</reference>
<evidence type="ECO:0000313" key="7">
    <source>
        <dbReference type="Proteomes" id="UP000321040"/>
    </source>
</evidence>